<sequence>MRCGKCDRESRYGYASIKKYHMVLCALCIVEEKEEK</sequence>
<proteinExistence type="predicted"/>
<gene>
    <name evidence="1" type="ORF">LCGC14_0534570</name>
</gene>
<comment type="caution">
    <text evidence="1">The sequence shown here is derived from an EMBL/GenBank/DDBJ whole genome shotgun (WGS) entry which is preliminary data.</text>
</comment>
<dbReference type="EMBL" id="LAZR01000703">
    <property type="protein sequence ID" value="KKN60166.1"/>
    <property type="molecule type" value="Genomic_DNA"/>
</dbReference>
<evidence type="ECO:0008006" key="2">
    <source>
        <dbReference type="Google" id="ProtNLM"/>
    </source>
</evidence>
<reference evidence="1" key="1">
    <citation type="journal article" date="2015" name="Nature">
        <title>Complex archaea that bridge the gap between prokaryotes and eukaryotes.</title>
        <authorList>
            <person name="Spang A."/>
            <person name="Saw J.H."/>
            <person name="Jorgensen S.L."/>
            <person name="Zaremba-Niedzwiedzka K."/>
            <person name="Martijn J."/>
            <person name="Lind A.E."/>
            <person name="van Eijk R."/>
            <person name="Schleper C."/>
            <person name="Guy L."/>
            <person name="Ettema T.J."/>
        </authorList>
    </citation>
    <scope>NUCLEOTIDE SEQUENCE</scope>
</reference>
<organism evidence="1">
    <name type="scientific">marine sediment metagenome</name>
    <dbReference type="NCBI Taxonomy" id="412755"/>
    <lineage>
        <taxon>unclassified sequences</taxon>
        <taxon>metagenomes</taxon>
        <taxon>ecological metagenomes</taxon>
    </lineage>
</organism>
<accession>A0A0F9UG01</accession>
<protein>
    <recommendedName>
        <fullName evidence="2">ClpX-type ZB domain-containing protein</fullName>
    </recommendedName>
</protein>
<dbReference type="AlphaFoldDB" id="A0A0F9UG01"/>
<name>A0A0F9UG01_9ZZZZ</name>
<evidence type="ECO:0000313" key="1">
    <source>
        <dbReference type="EMBL" id="KKN60166.1"/>
    </source>
</evidence>